<proteinExistence type="predicted"/>
<gene>
    <name evidence="1" type="ORF">LCGC14_2452460</name>
</gene>
<organism evidence="1">
    <name type="scientific">marine sediment metagenome</name>
    <dbReference type="NCBI Taxonomy" id="412755"/>
    <lineage>
        <taxon>unclassified sequences</taxon>
        <taxon>metagenomes</taxon>
        <taxon>ecological metagenomes</taxon>
    </lineage>
</organism>
<accession>A0A0F9E9N4</accession>
<name>A0A0F9E9N4_9ZZZZ</name>
<reference evidence="1" key="1">
    <citation type="journal article" date="2015" name="Nature">
        <title>Complex archaea that bridge the gap between prokaryotes and eukaryotes.</title>
        <authorList>
            <person name="Spang A."/>
            <person name="Saw J.H."/>
            <person name="Jorgensen S.L."/>
            <person name="Zaremba-Niedzwiedzka K."/>
            <person name="Martijn J."/>
            <person name="Lind A.E."/>
            <person name="van Eijk R."/>
            <person name="Schleper C."/>
            <person name="Guy L."/>
            <person name="Ettema T.J."/>
        </authorList>
    </citation>
    <scope>NUCLEOTIDE SEQUENCE</scope>
</reference>
<dbReference type="EMBL" id="LAZR01037982">
    <property type="protein sequence ID" value="KKL20738.1"/>
    <property type="molecule type" value="Genomic_DNA"/>
</dbReference>
<dbReference type="AlphaFoldDB" id="A0A0F9E9N4"/>
<sequence length="357" mass="39520">MNYRHAVILDETDLGASGTKTIDDFGVDPISRMTIMFRPVGGSNAAVAHPAESISKIELVDGSDVLFSLTGYQVQAINILRAKRPHPQVIHFFTGGTPQVPFHMDFGRYLWDEQLAFEPSRFKNPQLKITWDETAWDASCSSHGISVHAHVFDEKKISPSGFLMYKEIKAYTPVSGANEYTNLPTDFPHRALFIQGFCIGGGLRAIVREVRLDEDNDKRVIINGDVDLLRNYLDEFWGDAIDTIVATIAATSTTLYCTPHNHNTVVAMVDQVDGDVGGKDLSGGRFWVEAEASGLGNITVRGKNPHGVMGIPFGRQELIEDWYNVSQVGKLRLRIVGGPNSSASYTNRIVCEQLRSY</sequence>
<evidence type="ECO:0000313" key="1">
    <source>
        <dbReference type="EMBL" id="KKL20738.1"/>
    </source>
</evidence>
<comment type="caution">
    <text evidence="1">The sequence shown here is derived from an EMBL/GenBank/DDBJ whole genome shotgun (WGS) entry which is preliminary data.</text>
</comment>
<protein>
    <submittedName>
        <fullName evidence="1">Uncharacterized protein</fullName>
    </submittedName>
</protein>